<reference evidence="1" key="1">
    <citation type="submission" date="2014-11" db="EMBL/GenBank/DDBJ databases">
        <authorList>
            <person name="Amaro Gonzalez C."/>
        </authorList>
    </citation>
    <scope>NUCLEOTIDE SEQUENCE</scope>
</reference>
<sequence>MQMIQDMGVMIINGNLINTVGMIRSDMNGFLFVWKLLECSSFACPSQNQNDLVCHYRICC</sequence>
<evidence type="ECO:0000313" key="1">
    <source>
        <dbReference type="EMBL" id="JAH78939.1"/>
    </source>
</evidence>
<accession>A0A0E9VLD7</accession>
<name>A0A0E9VLD7_ANGAN</name>
<organism evidence="1">
    <name type="scientific">Anguilla anguilla</name>
    <name type="common">European freshwater eel</name>
    <name type="synonym">Muraena anguilla</name>
    <dbReference type="NCBI Taxonomy" id="7936"/>
    <lineage>
        <taxon>Eukaryota</taxon>
        <taxon>Metazoa</taxon>
        <taxon>Chordata</taxon>
        <taxon>Craniata</taxon>
        <taxon>Vertebrata</taxon>
        <taxon>Euteleostomi</taxon>
        <taxon>Actinopterygii</taxon>
        <taxon>Neopterygii</taxon>
        <taxon>Teleostei</taxon>
        <taxon>Anguilliformes</taxon>
        <taxon>Anguillidae</taxon>
        <taxon>Anguilla</taxon>
    </lineage>
</organism>
<proteinExistence type="predicted"/>
<dbReference type="AlphaFoldDB" id="A0A0E9VLD7"/>
<protein>
    <submittedName>
        <fullName evidence="1">Uncharacterized protein</fullName>
    </submittedName>
</protein>
<reference evidence="1" key="2">
    <citation type="journal article" date="2015" name="Fish Shellfish Immunol.">
        <title>Early steps in the European eel (Anguilla anguilla)-Vibrio vulnificus interaction in the gills: Role of the RtxA13 toxin.</title>
        <authorList>
            <person name="Callol A."/>
            <person name="Pajuelo D."/>
            <person name="Ebbesson L."/>
            <person name="Teles M."/>
            <person name="MacKenzie S."/>
            <person name="Amaro C."/>
        </authorList>
    </citation>
    <scope>NUCLEOTIDE SEQUENCE</scope>
</reference>
<dbReference type="EMBL" id="GBXM01029638">
    <property type="protein sequence ID" value="JAH78939.1"/>
    <property type="molecule type" value="Transcribed_RNA"/>
</dbReference>